<gene>
    <name evidence="1" type="ORF">Pint_27151</name>
</gene>
<name>A0ACC0YW36_9ROSI</name>
<proteinExistence type="predicted"/>
<keyword evidence="2" id="KW-1185">Reference proteome</keyword>
<dbReference type="EMBL" id="CM047740">
    <property type="protein sequence ID" value="KAJ0041461.1"/>
    <property type="molecule type" value="Genomic_DNA"/>
</dbReference>
<organism evidence="1 2">
    <name type="scientific">Pistacia integerrima</name>
    <dbReference type="NCBI Taxonomy" id="434235"/>
    <lineage>
        <taxon>Eukaryota</taxon>
        <taxon>Viridiplantae</taxon>
        <taxon>Streptophyta</taxon>
        <taxon>Embryophyta</taxon>
        <taxon>Tracheophyta</taxon>
        <taxon>Spermatophyta</taxon>
        <taxon>Magnoliopsida</taxon>
        <taxon>eudicotyledons</taxon>
        <taxon>Gunneridae</taxon>
        <taxon>Pentapetalae</taxon>
        <taxon>rosids</taxon>
        <taxon>malvids</taxon>
        <taxon>Sapindales</taxon>
        <taxon>Anacardiaceae</taxon>
        <taxon>Pistacia</taxon>
    </lineage>
</organism>
<accession>A0ACC0YW36</accession>
<dbReference type="Proteomes" id="UP001163603">
    <property type="component" value="Chromosome 5"/>
</dbReference>
<reference evidence="2" key="1">
    <citation type="journal article" date="2023" name="G3 (Bethesda)">
        <title>Genome assembly and association tests identify interacting loci associated with vigor, precocity, and sex in interspecific pistachio rootstocks.</title>
        <authorList>
            <person name="Palmer W."/>
            <person name="Jacygrad E."/>
            <person name="Sagayaradj S."/>
            <person name="Cavanaugh K."/>
            <person name="Han R."/>
            <person name="Bertier L."/>
            <person name="Beede B."/>
            <person name="Kafkas S."/>
            <person name="Golino D."/>
            <person name="Preece J."/>
            <person name="Michelmore R."/>
        </authorList>
    </citation>
    <scope>NUCLEOTIDE SEQUENCE [LARGE SCALE GENOMIC DNA]</scope>
</reference>
<evidence type="ECO:0000313" key="1">
    <source>
        <dbReference type="EMBL" id="KAJ0041461.1"/>
    </source>
</evidence>
<protein>
    <submittedName>
        <fullName evidence="1">Uncharacterized protein</fullName>
    </submittedName>
</protein>
<comment type="caution">
    <text evidence="1">The sequence shown here is derived from an EMBL/GenBank/DDBJ whole genome shotgun (WGS) entry which is preliminary data.</text>
</comment>
<evidence type="ECO:0000313" key="2">
    <source>
        <dbReference type="Proteomes" id="UP001163603"/>
    </source>
</evidence>
<sequence>MASSYVVLLLFMFIQVNSAQPEQPNYINLPSELSPAKEPSWWYSASGRFAFGFYKQDTGFSVGIWLLNGPDVTIVWTAHRDDPPVSSNAVLKLTKDGIILRTDQTKDKVIASSPNSAYNASMRDNGNFEVYNESHGIIWSSFDYPTDTLLGDQNLYAGSELFSNVSKKNSSRGQFRLKMQEDGNLVLYPRNSVDQSTEAFWGSGTNGGGQRHVYLNYTGELLVLDNKMSIIRIFLNMNSSANQSLIIYRAALDLDGVFRLYSHHFGSVYQTSILWAVPDGYICPNRFCGFNSYCTVHDNQSICRCLPGTDYVDPNKTSSGCEKNFIEQSCNGMNESAGLYNMTAMSIRGDNYPYLIVAMSEEDCRKSCLEDCNCDAVLYQAGFCSKLKYPLKDLMQDSGSSFTSYFKTGFQNITIRGDVVDFFKSKRPMIDFKKVIYLGLQSKQSQMNKQVKIILDRTMDKLF</sequence>